<reference evidence="1" key="1">
    <citation type="submission" date="2014-11" db="EMBL/GenBank/DDBJ databases">
        <authorList>
            <person name="Amaro Gonzalez C."/>
        </authorList>
    </citation>
    <scope>NUCLEOTIDE SEQUENCE</scope>
</reference>
<sequence>MLLCELTAYPQPCYCILLRGQRQPRLRKESVHHTISPFSFPCGTPLDVLLRLSSSSPDEHRYY</sequence>
<protein>
    <submittedName>
        <fullName evidence="1">Uncharacterized protein</fullName>
    </submittedName>
</protein>
<organism evidence="1">
    <name type="scientific">Anguilla anguilla</name>
    <name type="common">European freshwater eel</name>
    <name type="synonym">Muraena anguilla</name>
    <dbReference type="NCBI Taxonomy" id="7936"/>
    <lineage>
        <taxon>Eukaryota</taxon>
        <taxon>Metazoa</taxon>
        <taxon>Chordata</taxon>
        <taxon>Craniata</taxon>
        <taxon>Vertebrata</taxon>
        <taxon>Euteleostomi</taxon>
        <taxon>Actinopterygii</taxon>
        <taxon>Neopterygii</taxon>
        <taxon>Teleostei</taxon>
        <taxon>Anguilliformes</taxon>
        <taxon>Anguillidae</taxon>
        <taxon>Anguilla</taxon>
    </lineage>
</organism>
<name>A0A0E9X1C2_ANGAN</name>
<accession>A0A0E9X1C2</accession>
<dbReference type="EMBL" id="GBXM01012045">
    <property type="protein sequence ID" value="JAH96532.1"/>
    <property type="molecule type" value="Transcribed_RNA"/>
</dbReference>
<reference evidence="1" key="2">
    <citation type="journal article" date="2015" name="Fish Shellfish Immunol.">
        <title>Early steps in the European eel (Anguilla anguilla)-Vibrio vulnificus interaction in the gills: Role of the RtxA13 toxin.</title>
        <authorList>
            <person name="Callol A."/>
            <person name="Pajuelo D."/>
            <person name="Ebbesson L."/>
            <person name="Teles M."/>
            <person name="MacKenzie S."/>
            <person name="Amaro C."/>
        </authorList>
    </citation>
    <scope>NUCLEOTIDE SEQUENCE</scope>
</reference>
<evidence type="ECO:0000313" key="1">
    <source>
        <dbReference type="EMBL" id="JAH96532.1"/>
    </source>
</evidence>
<proteinExistence type="predicted"/>
<dbReference type="AlphaFoldDB" id="A0A0E9X1C2"/>